<protein>
    <submittedName>
        <fullName evidence="4">Cupin domain-containing protein</fullName>
    </submittedName>
</protein>
<evidence type="ECO:0000256" key="2">
    <source>
        <dbReference type="ARBA" id="ARBA00023002"/>
    </source>
</evidence>
<evidence type="ECO:0000256" key="1">
    <source>
        <dbReference type="ARBA" id="ARBA00022964"/>
    </source>
</evidence>
<keyword evidence="5" id="KW-1185">Reference proteome</keyword>
<dbReference type="CDD" id="cd06992">
    <property type="entry name" value="cupin_GDO-like_C"/>
    <property type="match status" value="1"/>
</dbReference>
<dbReference type="Gene3D" id="2.60.120.10">
    <property type="entry name" value="Jelly Rolls"/>
    <property type="match status" value="1"/>
</dbReference>
<feature type="domain" description="Cupin type-2" evidence="3">
    <location>
        <begin position="279"/>
        <end position="344"/>
    </location>
</feature>
<organism evidence="4 5">
    <name type="scientific">Alcaligenes parafaecalis</name>
    <dbReference type="NCBI Taxonomy" id="171260"/>
    <lineage>
        <taxon>Bacteria</taxon>
        <taxon>Pseudomonadati</taxon>
        <taxon>Pseudomonadota</taxon>
        <taxon>Betaproteobacteria</taxon>
        <taxon>Burkholderiales</taxon>
        <taxon>Alcaligenaceae</taxon>
        <taxon>Alcaligenes</taxon>
    </lineage>
</organism>
<dbReference type="PANTHER" id="PTHR41517:SF1">
    <property type="entry name" value="CUPIN"/>
    <property type="match status" value="1"/>
</dbReference>
<dbReference type="EMBL" id="JAPKNA010000005">
    <property type="protein sequence ID" value="MCX5465654.1"/>
    <property type="molecule type" value="Genomic_DNA"/>
</dbReference>
<evidence type="ECO:0000259" key="3">
    <source>
        <dbReference type="Pfam" id="PF07883"/>
    </source>
</evidence>
<dbReference type="Proteomes" id="UP001209916">
    <property type="component" value="Unassembled WGS sequence"/>
</dbReference>
<comment type="caution">
    <text evidence="4">The sequence shown here is derived from an EMBL/GenBank/DDBJ whole genome shotgun (WGS) entry which is preliminary data.</text>
</comment>
<evidence type="ECO:0000313" key="5">
    <source>
        <dbReference type="Proteomes" id="UP001209916"/>
    </source>
</evidence>
<dbReference type="InterPro" id="IPR013096">
    <property type="entry name" value="Cupin_2"/>
</dbReference>
<dbReference type="CDD" id="cd02216">
    <property type="entry name" value="cupin_GDO-like_N"/>
    <property type="match status" value="1"/>
</dbReference>
<dbReference type="InterPro" id="IPR011051">
    <property type="entry name" value="RmlC_Cupin_sf"/>
</dbReference>
<name>A0ABT3VQ78_9BURK</name>
<gene>
    <name evidence="4" type="ORF">OSH09_15810</name>
</gene>
<dbReference type="RefSeq" id="WP_222669349.1">
    <property type="nucleotide sequence ID" value="NZ_JAPKNA010000005.1"/>
</dbReference>
<sequence>MSEERFDSHRESVLGRANVEDTPELVKYYQDLTKFEAAALWTVANKIEPWEPKSESVPVVWRYRDLRDYVLRSVDLVSPEKAGRRVIYLNNPGRQDVAAAVGWLYSGLQVMKPGEAASAHAHSASALRFIMEGRGAYTIVDGHKMSLGANDFVLTPNGCWHEHGVEADGLPCVWQDGLDIPLVNALEAGFYVVHPDLSQAVTHPVNDAVGIWGGRGLKPTLHDWQKPYSPLLKYEWEPTYEALSAYAKVTDGSPFDGVIMDYINPLTGGPVMATIGASMQMLRPGEHTKAHRHTGSIIYQCAKGEGYSIINGKRFDWRERDIFCVPSWMFHEHVNGSSSDDACLFSFHDLPVMRALNLYREEALAENGGHQVLL</sequence>
<dbReference type="SUPFAM" id="SSF51182">
    <property type="entry name" value="RmlC-like cupins"/>
    <property type="match status" value="1"/>
</dbReference>
<reference evidence="4 5" key="1">
    <citation type="submission" date="2022-11" db="EMBL/GenBank/DDBJ databases">
        <title>Biodiversity and phylogenetic relationships of bacteria.</title>
        <authorList>
            <person name="Machado R.A.R."/>
            <person name="Bhat A."/>
            <person name="Loulou A."/>
            <person name="Kallel S."/>
        </authorList>
    </citation>
    <scope>NUCLEOTIDE SEQUENCE [LARGE SCALE GENOMIC DNA]</scope>
    <source>
        <strain evidence="4 5">DSM 13975</strain>
    </source>
</reference>
<dbReference type="InterPro" id="IPR047183">
    <property type="entry name" value="GDO-like"/>
</dbReference>
<evidence type="ECO:0000313" key="4">
    <source>
        <dbReference type="EMBL" id="MCX5465654.1"/>
    </source>
</evidence>
<keyword evidence="2" id="KW-0560">Oxidoreductase</keyword>
<dbReference type="Pfam" id="PF07883">
    <property type="entry name" value="Cupin_2"/>
    <property type="match status" value="2"/>
</dbReference>
<feature type="domain" description="Cupin type-2" evidence="3">
    <location>
        <begin position="108"/>
        <end position="174"/>
    </location>
</feature>
<dbReference type="PANTHER" id="PTHR41517">
    <property type="entry name" value="1,2-DIOXYGENASE PROTEIN-RELATED"/>
    <property type="match status" value="1"/>
</dbReference>
<keyword evidence="1" id="KW-0223">Dioxygenase</keyword>
<proteinExistence type="predicted"/>
<dbReference type="InterPro" id="IPR014710">
    <property type="entry name" value="RmlC-like_jellyroll"/>
</dbReference>
<accession>A0ABT3VQ78</accession>